<dbReference type="InterPro" id="IPR003545">
    <property type="entry name" value="Telomerase_RT"/>
</dbReference>
<dbReference type="GO" id="GO:0046872">
    <property type="term" value="F:metal ion binding"/>
    <property type="evidence" value="ECO:0007669"/>
    <property type="project" value="UniProtKB-KW"/>
</dbReference>
<evidence type="ECO:0000256" key="9">
    <source>
        <dbReference type="ARBA" id="ARBA00022895"/>
    </source>
</evidence>
<dbReference type="GO" id="GO:0000781">
    <property type="term" value="C:chromosome, telomeric region"/>
    <property type="evidence" value="ECO:0007669"/>
    <property type="project" value="UniProtKB-SubCell"/>
</dbReference>
<dbReference type="OrthoDB" id="289721at2759"/>
<comment type="caution">
    <text evidence="16">The sequence shown here is derived from an EMBL/GenBank/DDBJ whole genome shotgun (WGS) entry which is preliminary data.</text>
</comment>
<dbReference type="SMART" id="SM00975">
    <property type="entry name" value="Telomerase_RBD"/>
    <property type="match status" value="1"/>
</dbReference>
<name>A0A3L8DMG9_OOCBI</name>
<dbReference type="Gene3D" id="3.30.70.270">
    <property type="match status" value="1"/>
</dbReference>
<gene>
    <name evidence="16" type="ORF">DMN91_005944</name>
</gene>
<evidence type="ECO:0000256" key="3">
    <source>
        <dbReference type="ARBA" id="ARBA00016182"/>
    </source>
</evidence>
<comment type="catalytic activity">
    <reaction evidence="13 14">
        <text>DNA(n) + a 2'-deoxyribonucleoside 5'-triphosphate = DNA(n+1) + diphosphate</text>
        <dbReference type="Rhea" id="RHEA:22508"/>
        <dbReference type="Rhea" id="RHEA-COMP:17339"/>
        <dbReference type="Rhea" id="RHEA-COMP:17340"/>
        <dbReference type="ChEBI" id="CHEBI:33019"/>
        <dbReference type="ChEBI" id="CHEBI:61560"/>
        <dbReference type="ChEBI" id="CHEBI:173112"/>
        <dbReference type="EC" id="2.7.7.49"/>
    </reaction>
</comment>
<dbReference type="GO" id="GO:0042162">
    <property type="term" value="F:telomeric DNA binding"/>
    <property type="evidence" value="ECO:0007669"/>
    <property type="project" value="TreeGrafter"/>
</dbReference>
<evidence type="ECO:0000313" key="16">
    <source>
        <dbReference type="EMBL" id="RLU21571.1"/>
    </source>
</evidence>
<dbReference type="PANTHER" id="PTHR12066">
    <property type="entry name" value="TELOMERASE REVERSE TRANSCRIPTASE"/>
    <property type="match status" value="1"/>
</dbReference>
<evidence type="ECO:0000256" key="11">
    <source>
        <dbReference type="ARBA" id="ARBA00023242"/>
    </source>
</evidence>
<comment type="function">
    <text evidence="14">Telomerase is a ribonucleoprotein enzyme essential for the replication of chromosome termini in most eukaryotes. It elongates telomeres. It is a reverse transcriptase that adds simple sequence repeats to chromosome ends by copying a template sequence within the RNA component of the enzyme.</text>
</comment>
<organism evidence="16">
    <name type="scientific">Ooceraea biroi</name>
    <name type="common">Clonal raider ant</name>
    <name type="synonym">Cerapachys biroi</name>
    <dbReference type="NCBI Taxonomy" id="2015173"/>
    <lineage>
        <taxon>Eukaryota</taxon>
        <taxon>Metazoa</taxon>
        <taxon>Ecdysozoa</taxon>
        <taxon>Arthropoda</taxon>
        <taxon>Hexapoda</taxon>
        <taxon>Insecta</taxon>
        <taxon>Pterygota</taxon>
        <taxon>Neoptera</taxon>
        <taxon>Endopterygota</taxon>
        <taxon>Hymenoptera</taxon>
        <taxon>Apocrita</taxon>
        <taxon>Aculeata</taxon>
        <taxon>Formicoidea</taxon>
        <taxon>Formicidae</taxon>
        <taxon>Dorylinae</taxon>
        <taxon>Ooceraea</taxon>
    </lineage>
</organism>
<evidence type="ECO:0000256" key="7">
    <source>
        <dbReference type="ARBA" id="ARBA00022723"/>
    </source>
</evidence>
<dbReference type="CDD" id="cd01648">
    <property type="entry name" value="TERT"/>
    <property type="match status" value="1"/>
</dbReference>
<dbReference type="PANTHER" id="PTHR12066:SF0">
    <property type="entry name" value="TELOMERASE REVERSE TRANSCRIPTASE"/>
    <property type="match status" value="1"/>
</dbReference>
<evidence type="ECO:0000256" key="4">
    <source>
        <dbReference type="ARBA" id="ARBA00022454"/>
    </source>
</evidence>
<evidence type="ECO:0000256" key="1">
    <source>
        <dbReference type="ARBA" id="ARBA00008001"/>
    </source>
</evidence>
<dbReference type="InterPro" id="IPR043128">
    <property type="entry name" value="Rev_trsase/Diguanyl_cyclase"/>
</dbReference>
<evidence type="ECO:0000256" key="8">
    <source>
        <dbReference type="ARBA" id="ARBA00022842"/>
    </source>
</evidence>
<keyword evidence="6 14" id="KW-0548">Nucleotidyltransferase</keyword>
<dbReference type="GO" id="GO:0007004">
    <property type="term" value="P:telomere maintenance via telomerase"/>
    <property type="evidence" value="ECO:0007669"/>
    <property type="project" value="TreeGrafter"/>
</dbReference>
<protein>
    <recommendedName>
        <fullName evidence="3 14">Telomerase reverse transcriptase</fullName>
        <ecNumber evidence="2 14">2.7.7.49</ecNumber>
    </recommendedName>
    <alternativeName>
        <fullName evidence="12 14">Telomerase catalytic subunit</fullName>
    </alternativeName>
</protein>
<dbReference type="InterPro" id="IPR043502">
    <property type="entry name" value="DNA/RNA_pol_sf"/>
</dbReference>
<keyword evidence="9 14" id="KW-0779">Telomere</keyword>
<dbReference type="InterPro" id="IPR021891">
    <property type="entry name" value="Telomerase_RBD"/>
</dbReference>
<evidence type="ECO:0000256" key="14">
    <source>
        <dbReference type="RuleBase" id="RU365061"/>
    </source>
</evidence>
<dbReference type="PROSITE" id="PS50878">
    <property type="entry name" value="RT_POL"/>
    <property type="match status" value="1"/>
</dbReference>
<dbReference type="EMBL" id="QOIP01000006">
    <property type="protein sequence ID" value="RLU21571.1"/>
    <property type="molecule type" value="Genomic_DNA"/>
</dbReference>
<comment type="subcellular location">
    <subcellularLocation>
        <location evidence="14">Nucleus</location>
    </subcellularLocation>
    <subcellularLocation>
        <location evidence="14">Chromosome</location>
        <location evidence="14">Telomere</location>
    </subcellularLocation>
</comment>
<reference evidence="16" key="2">
    <citation type="submission" date="2018-07" db="EMBL/GenBank/DDBJ databases">
        <authorList>
            <person name="Mckenzie S.K."/>
            <person name="Kronauer D.J.C."/>
        </authorList>
    </citation>
    <scope>NUCLEOTIDE SEQUENCE</scope>
    <source>
        <strain evidence="16">Clonal line C1</strain>
    </source>
</reference>
<evidence type="ECO:0000256" key="6">
    <source>
        <dbReference type="ARBA" id="ARBA00022695"/>
    </source>
</evidence>
<evidence type="ECO:0000256" key="13">
    <source>
        <dbReference type="ARBA" id="ARBA00048173"/>
    </source>
</evidence>
<reference evidence="16" key="1">
    <citation type="journal article" date="2018" name="Genome Res.">
        <title>The genomic architecture and molecular evolution of ant odorant receptors.</title>
        <authorList>
            <person name="McKenzie S.K."/>
            <person name="Kronauer D.J.C."/>
        </authorList>
    </citation>
    <scope>NUCLEOTIDE SEQUENCE [LARGE SCALE GENOMIC DNA]</scope>
    <source>
        <strain evidence="16">Clonal line C1</strain>
    </source>
</reference>
<dbReference type="Gene3D" id="1.10.132.70">
    <property type="match status" value="1"/>
</dbReference>
<dbReference type="Proteomes" id="UP000279307">
    <property type="component" value="Chromosome 6"/>
</dbReference>
<evidence type="ECO:0000256" key="5">
    <source>
        <dbReference type="ARBA" id="ARBA00022679"/>
    </source>
</evidence>
<dbReference type="InterPro" id="IPR000477">
    <property type="entry name" value="RT_dom"/>
</dbReference>
<dbReference type="SUPFAM" id="SSF56672">
    <property type="entry name" value="DNA/RNA polymerases"/>
    <property type="match status" value="1"/>
</dbReference>
<dbReference type="GO" id="GO:0003720">
    <property type="term" value="F:telomerase activity"/>
    <property type="evidence" value="ECO:0007669"/>
    <property type="project" value="InterPro"/>
</dbReference>
<dbReference type="Pfam" id="PF00078">
    <property type="entry name" value="RVT_1"/>
    <property type="match status" value="1"/>
</dbReference>
<keyword evidence="5 14" id="KW-0808">Transferase</keyword>
<evidence type="ECO:0000256" key="10">
    <source>
        <dbReference type="ARBA" id="ARBA00022918"/>
    </source>
</evidence>
<dbReference type="GO" id="GO:0000333">
    <property type="term" value="C:telomerase catalytic core complex"/>
    <property type="evidence" value="ECO:0007669"/>
    <property type="project" value="TreeGrafter"/>
</dbReference>
<keyword evidence="11 14" id="KW-0539">Nucleus</keyword>
<keyword evidence="4 14" id="KW-0158">Chromosome</keyword>
<dbReference type="PRINTS" id="PR01365">
    <property type="entry name" value="TELOMERASERT"/>
</dbReference>
<keyword evidence="10 14" id="KW-0695">RNA-directed DNA polymerase</keyword>
<evidence type="ECO:0000259" key="15">
    <source>
        <dbReference type="PROSITE" id="PS50878"/>
    </source>
</evidence>
<keyword evidence="8 14" id="KW-0460">Magnesium</keyword>
<feature type="domain" description="Reverse transcriptase" evidence="15">
    <location>
        <begin position="304"/>
        <end position="593"/>
    </location>
</feature>
<evidence type="ECO:0000256" key="12">
    <source>
        <dbReference type="ARBA" id="ARBA00032044"/>
    </source>
</evidence>
<dbReference type="EC" id="2.7.7.49" evidence="2 14"/>
<keyword evidence="7 14" id="KW-0479">Metal-binding</keyword>
<evidence type="ECO:0000256" key="2">
    <source>
        <dbReference type="ARBA" id="ARBA00012493"/>
    </source>
</evidence>
<comment type="similarity">
    <text evidence="1 14">Belongs to the reverse transcriptase family. Telomerase subfamily.</text>
</comment>
<proteinExistence type="inferred from homology"/>
<sequence length="595" mass="69168">MFPNRKRKYPFFKKNFKTQNKRGRWAESEAKVASSVPLKDYNSMVNLFASRCQMREGINPTKAQISRYHILERGNTGREICRRIIGTHIGPSRSYSNFDNVIPALSPILESFKNQHNRFNYLDKLKFVIATGDKKYAKQKYKNQIHMRFMQTFVKILLRKIIPVELFGTARNVKVLKHTINCLLKTVPKRMKIKKPFKRTLHKEDGTAMGASLDIRPLLKRLDISKINWLHSIESNNGRWIMILKLLHWFFAQYVVKILHKYVVLIPLKGQWVYITKDDWCRMQEEFIKEKESSGALEPWTPTSPTSLAKLPSFIPIGSYKFIPGSSGVRAVFLAKYAIKPIFDDIDVTLRFLQQLYATKLSKKVRNVTRCHEDINKFKESTKNRLYYVCCDIQDAFGSIIQEKLYDIIKMYCRELSHNKPLSLSTCMLSRARKSCMKNKNQNKAQTVLFKDLKSALKNIESSEACLKSVSRGKLVSKIQKLIFQQKVKLNDRVYSIKLGVPQGISTSPILSDIYYQHMINELFSEYISKGFLRRYVDDILYITESEHAATEVLELVRNGIPDYNVKFNPNKIESNVGLPYTPTKIKFLGCDVQF</sequence>
<dbReference type="AlphaFoldDB" id="A0A3L8DMG9"/>
<accession>A0A3L8DMG9</accession>
<dbReference type="GO" id="GO:0070034">
    <property type="term" value="F:telomerase RNA binding"/>
    <property type="evidence" value="ECO:0007669"/>
    <property type="project" value="TreeGrafter"/>
</dbReference>